<dbReference type="PANTHER" id="PTHR43046">
    <property type="entry name" value="GDP-MANNOSE MANNOSYL HYDROLASE"/>
    <property type="match status" value="1"/>
</dbReference>
<protein>
    <submittedName>
        <fullName evidence="6">NUDIX domain-containing protein</fullName>
    </submittedName>
</protein>
<evidence type="ECO:0000256" key="1">
    <source>
        <dbReference type="ARBA" id="ARBA00001946"/>
    </source>
</evidence>
<evidence type="ECO:0000256" key="3">
    <source>
        <dbReference type="ARBA" id="ARBA00022801"/>
    </source>
</evidence>
<dbReference type="InterPro" id="IPR020084">
    <property type="entry name" value="NUDIX_hydrolase_CS"/>
</dbReference>
<evidence type="ECO:0000256" key="4">
    <source>
        <dbReference type="RuleBase" id="RU003476"/>
    </source>
</evidence>
<feature type="domain" description="Nudix hydrolase" evidence="5">
    <location>
        <begin position="16"/>
        <end position="148"/>
    </location>
</feature>
<dbReference type="InterPro" id="IPR015797">
    <property type="entry name" value="NUDIX_hydrolase-like_dom_sf"/>
</dbReference>
<dbReference type="PRINTS" id="PR00502">
    <property type="entry name" value="NUDIXFAMILY"/>
</dbReference>
<evidence type="ECO:0000256" key="2">
    <source>
        <dbReference type="ARBA" id="ARBA00005582"/>
    </source>
</evidence>
<dbReference type="PANTHER" id="PTHR43046:SF16">
    <property type="entry name" value="ADP-RIBOSE PYROPHOSPHATASE YJHB-RELATED"/>
    <property type="match status" value="1"/>
</dbReference>
<comment type="similarity">
    <text evidence="2 4">Belongs to the Nudix hydrolase family.</text>
</comment>
<sequence>MKQDHFDDPEAPVANRLWPVVSAVVRDEAGDLLLIERSDDGFWALPGGLVDVGESFTQAAVREVREETGLDIVVTGLVGLYSDPRHVTSYDDGTVSQECSLVFHGAVTGGRLRTSEESRTVRFVPLRELAALRMHPSTRMRIAHAVEGRDGPHLG</sequence>
<dbReference type="InterPro" id="IPR000086">
    <property type="entry name" value="NUDIX_hydrolase_dom"/>
</dbReference>
<keyword evidence="3 4" id="KW-0378">Hydrolase</keyword>
<accession>A0ABU3LLG8</accession>
<name>A0ABU3LLG8_9ACTN</name>
<dbReference type="SUPFAM" id="SSF55811">
    <property type="entry name" value="Nudix"/>
    <property type="match status" value="1"/>
</dbReference>
<dbReference type="Gene3D" id="3.90.79.10">
    <property type="entry name" value="Nucleoside Triphosphate Pyrophosphohydrolase"/>
    <property type="match status" value="1"/>
</dbReference>
<dbReference type="EMBL" id="JAVTLL010000003">
    <property type="protein sequence ID" value="MDT7840089.1"/>
    <property type="molecule type" value="Genomic_DNA"/>
</dbReference>
<gene>
    <name evidence="6" type="ORF">RQC66_05035</name>
</gene>
<reference evidence="7" key="1">
    <citation type="submission" date="2023-07" db="EMBL/GenBank/DDBJ databases">
        <title>Draft genome sequence of the endophytic actinobacterium Streptomyces justiciae WPN32, a potential antibiotic producer.</title>
        <authorList>
            <person name="Yasawong M."/>
            <person name="Pana W."/>
            <person name="Ganta P."/>
            <person name="Santapan N."/>
            <person name="Songngamsuk T."/>
            <person name="Phatcharaharikarn M."/>
            <person name="Kerdtoob S."/>
            <person name="Nantapong N."/>
        </authorList>
    </citation>
    <scope>NUCLEOTIDE SEQUENCE [LARGE SCALE GENOMIC DNA]</scope>
    <source>
        <strain evidence="7">WPN32</strain>
    </source>
</reference>
<proteinExistence type="inferred from homology"/>
<dbReference type="PROSITE" id="PS51462">
    <property type="entry name" value="NUDIX"/>
    <property type="match status" value="1"/>
</dbReference>
<comment type="cofactor">
    <cofactor evidence="1">
        <name>Mg(2+)</name>
        <dbReference type="ChEBI" id="CHEBI:18420"/>
    </cofactor>
</comment>
<dbReference type="RefSeq" id="WP_194083269.1">
    <property type="nucleotide sequence ID" value="NZ_JADDXU010000016.1"/>
</dbReference>
<comment type="caution">
    <text evidence="6">The sequence shown here is derived from an EMBL/GenBank/DDBJ whole genome shotgun (WGS) entry which is preliminary data.</text>
</comment>
<organism evidence="6 7">
    <name type="scientific">Streptomyces justiciae</name>
    <dbReference type="NCBI Taxonomy" id="2780140"/>
    <lineage>
        <taxon>Bacteria</taxon>
        <taxon>Bacillati</taxon>
        <taxon>Actinomycetota</taxon>
        <taxon>Actinomycetes</taxon>
        <taxon>Kitasatosporales</taxon>
        <taxon>Streptomycetaceae</taxon>
        <taxon>Streptomyces</taxon>
    </lineage>
</organism>
<dbReference type="InterPro" id="IPR020476">
    <property type="entry name" value="Nudix_hydrolase"/>
</dbReference>
<dbReference type="Pfam" id="PF00293">
    <property type="entry name" value="NUDIX"/>
    <property type="match status" value="1"/>
</dbReference>
<dbReference type="Proteomes" id="UP001257948">
    <property type="component" value="Unassembled WGS sequence"/>
</dbReference>
<evidence type="ECO:0000313" key="7">
    <source>
        <dbReference type="Proteomes" id="UP001257948"/>
    </source>
</evidence>
<evidence type="ECO:0000259" key="5">
    <source>
        <dbReference type="PROSITE" id="PS51462"/>
    </source>
</evidence>
<evidence type="ECO:0000313" key="6">
    <source>
        <dbReference type="EMBL" id="MDT7840089.1"/>
    </source>
</evidence>
<keyword evidence="7" id="KW-1185">Reference proteome</keyword>
<dbReference type="PROSITE" id="PS00893">
    <property type="entry name" value="NUDIX_BOX"/>
    <property type="match status" value="1"/>
</dbReference>